<gene>
    <name evidence="2" type="ORF">KUTeg_018903</name>
</gene>
<evidence type="ECO:0000256" key="1">
    <source>
        <dbReference type="SAM" id="MobiDB-lite"/>
    </source>
</evidence>
<feature type="region of interest" description="Disordered" evidence="1">
    <location>
        <begin position="49"/>
        <end position="78"/>
    </location>
</feature>
<keyword evidence="3" id="KW-1185">Reference proteome</keyword>
<dbReference type="EMBL" id="JARBDR010000917">
    <property type="protein sequence ID" value="KAJ8302507.1"/>
    <property type="molecule type" value="Genomic_DNA"/>
</dbReference>
<evidence type="ECO:0000313" key="2">
    <source>
        <dbReference type="EMBL" id="KAJ8302507.1"/>
    </source>
</evidence>
<organism evidence="2 3">
    <name type="scientific">Tegillarca granosa</name>
    <name type="common">Malaysian cockle</name>
    <name type="synonym">Anadara granosa</name>
    <dbReference type="NCBI Taxonomy" id="220873"/>
    <lineage>
        <taxon>Eukaryota</taxon>
        <taxon>Metazoa</taxon>
        <taxon>Spiralia</taxon>
        <taxon>Lophotrochozoa</taxon>
        <taxon>Mollusca</taxon>
        <taxon>Bivalvia</taxon>
        <taxon>Autobranchia</taxon>
        <taxon>Pteriomorphia</taxon>
        <taxon>Arcoida</taxon>
        <taxon>Arcoidea</taxon>
        <taxon>Arcidae</taxon>
        <taxon>Tegillarca</taxon>
    </lineage>
</organism>
<proteinExistence type="predicted"/>
<dbReference type="Proteomes" id="UP001217089">
    <property type="component" value="Unassembled WGS sequence"/>
</dbReference>
<reference evidence="2 3" key="1">
    <citation type="submission" date="2022-12" db="EMBL/GenBank/DDBJ databases">
        <title>Chromosome-level genome of Tegillarca granosa.</title>
        <authorList>
            <person name="Kim J."/>
        </authorList>
    </citation>
    <scope>NUCLEOTIDE SEQUENCE [LARGE SCALE GENOMIC DNA]</scope>
    <source>
        <strain evidence="2">Teg-2019</strain>
        <tissue evidence="2">Adductor muscle</tissue>
    </source>
</reference>
<protein>
    <submittedName>
        <fullName evidence="2">Uncharacterized protein</fullName>
    </submittedName>
</protein>
<comment type="caution">
    <text evidence="2">The sequence shown here is derived from an EMBL/GenBank/DDBJ whole genome shotgun (WGS) entry which is preliminary data.</text>
</comment>
<accession>A0ABQ9EF23</accession>
<name>A0ABQ9EF23_TEGGR</name>
<evidence type="ECO:0000313" key="3">
    <source>
        <dbReference type="Proteomes" id="UP001217089"/>
    </source>
</evidence>
<dbReference type="Gene3D" id="1.20.5.320">
    <property type="entry name" value="6-Phosphogluconate Dehydrogenase, domain 3"/>
    <property type="match status" value="1"/>
</dbReference>
<sequence>MSQIFRNTTVFLTKSTVGDQKTDVVSRLKRNYDYGTTTTNLEMMQQLVVRPTGPPGPQGDPGVPGLNGQDGAKGEPGFGVKEKHRQWYVLLPHIHVNFQANCFHVKNPSLCFHINFVYEK</sequence>